<reference evidence="2 3" key="1">
    <citation type="submission" date="2012-02" db="EMBL/GenBank/DDBJ databases">
        <title>Complete sequence of chromosome of Singulisphaera acidiphila DSM 18658.</title>
        <authorList>
            <consortium name="US DOE Joint Genome Institute (JGI-PGF)"/>
            <person name="Lucas S."/>
            <person name="Copeland A."/>
            <person name="Lapidus A."/>
            <person name="Glavina del Rio T."/>
            <person name="Dalin E."/>
            <person name="Tice H."/>
            <person name="Bruce D."/>
            <person name="Goodwin L."/>
            <person name="Pitluck S."/>
            <person name="Peters L."/>
            <person name="Ovchinnikova G."/>
            <person name="Chertkov O."/>
            <person name="Kyrpides N."/>
            <person name="Mavromatis K."/>
            <person name="Ivanova N."/>
            <person name="Brettin T."/>
            <person name="Detter J.C."/>
            <person name="Han C."/>
            <person name="Larimer F."/>
            <person name="Land M."/>
            <person name="Hauser L."/>
            <person name="Markowitz V."/>
            <person name="Cheng J.-F."/>
            <person name="Hugenholtz P."/>
            <person name="Woyke T."/>
            <person name="Wu D."/>
            <person name="Tindall B."/>
            <person name="Pomrenke H."/>
            <person name="Brambilla E."/>
            <person name="Klenk H.-P."/>
            <person name="Eisen J.A."/>
        </authorList>
    </citation>
    <scope>NUCLEOTIDE SEQUENCE [LARGE SCALE GENOMIC DNA]</scope>
    <source>
        <strain evidence="3">ATCC BAA-1392 / DSM 18658 / VKM B-2454 / MOB10</strain>
    </source>
</reference>
<dbReference type="EMBL" id="CP003364">
    <property type="protein sequence ID" value="AGA31282.1"/>
    <property type="molecule type" value="Genomic_DNA"/>
</dbReference>
<keyword evidence="1" id="KW-0472">Membrane</keyword>
<proteinExistence type="predicted"/>
<keyword evidence="3" id="KW-1185">Reference proteome</keyword>
<keyword evidence="1" id="KW-0812">Transmembrane</keyword>
<evidence type="ECO:0000256" key="1">
    <source>
        <dbReference type="SAM" id="Phobius"/>
    </source>
</evidence>
<gene>
    <name evidence="2" type="ordered locus">Sinac_7234</name>
</gene>
<dbReference type="AlphaFoldDB" id="L0DPV0"/>
<feature type="transmembrane region" description="Helical" evidence="1">
    <location>
        <begin position="21"/>
        <end position="40"/>
    </location>
</feature>
<dbReference type="KEGG" id="saci:Sinac_7234"/>
<keyword evidence="1" id="KW-1133">Transmembrane helix</keyword>
<organism evidence="2 3">
    <name type="scientific">Singulisphaera acidiphila (strain ATCC BAA-1392 / DSM 18658 / VKM B-2454 / MOB10)</name>
    <dbReference type="NCBI Taxonomy" id="886293"/>
    <lineage>
        <taxon>Bacteria</taxon>
        <taxon>Pseudomonadati</taxon>
        <taxon>Planctomycetota</taxon>
        <taxon>Planctomycetia</taxon>
        <taxon>Isosphaerales</taxon>
        <taxon>Isosphaeraceae</taxon>
        <taxon>Singulisphaera</taxon>
    </lineage>
</organism>
<dbReference type="HOGENOM" id="CLU_1694347_0_0_0"/>
<dbReference type="Proteomes" id="UP000010798">
    <property type="component" value="Chromosome"/>
</dbReference>
<evidence type="ECO:0000313" key="3">
    <source>
        <dbReference type="Proteomes" id="UP000010798"/>
    </source>
</evidence>
<accession>L0DPV0</accession>
<sequence>MYNDKALLAEIEALRARDGMLFAQLTYAITLVVSTFFGPLSGPGEGKACVLAALRPAYTQPARDHVAMRTDVLLDTKHASLLDDEIEVPDAPEDRVPDDHGQAFSPDTRGFHLIAFHTITTGGFSVQTPNSSRVHERPSDWHGRQHFLSLCRLRC</sequence>
<name>L0DPV0_SINAD</name>
<protein>
    <submittedName>
        <fullName evidence="2">Uncharacterized protein</fullName>
    </submittedName>
</protein>
<evidence type="ECO:0000313" key="2">
    <source>
        <dbReference type="EMBL" id="AGA31282.1"/>
    </source>
</evidence>